<comment type="caution">
    <text evidence="1">The sequence shown here is derived from an EMBL/GenBank/DDBJ whole genome shotgun (WGS) entry which is preliminary data.</text>
</comment>
<sequence length="77" mass="8619">MGEDGHREDLRVKRYSKLDEALQTVAAADRPGFSFVLSAEPQATRDARRDGETQYVTTYVVRIFEKKPTSGALGKET</sequence>
<name>A0A4V3C5S6_9ACTN</name>
<reference evidence="1 2" key="1">
    <citation type="submission" date="2019-03" db="EMBL/GenBank/DDBJ databases">
        <title>Genomic Encyclopedia of Type Strains, Phase III (KMG-III): the genomes of soil and plant-associated and newly described type strains.</title>
        <authorList>
            <person name="Whitman W."/>
        </authorList>
    </citation>
    <scope>NUCLEOTIDE SEQUENCE [LARGE SCALE GENOMIC DNA]</scope>
    <source>
        <strain evidence="1 2">VKM Ac-2527</strain>
    </source>
</reference>
<dbReference type="EMBL" id="SNWQ01000034">
    <property type="protein sequence ID" value="TDO31038.1"/>
    <property type="molecule type" value="Genomic_DNA"/>
</dbReference>
<evidence type="ECO:0000313" key="2">
    <source>
        <dbReference type="Proteomes" id="UP000295388"/>
    </source>
</evidence>
<protein>
    <submittedName>
        <fullName evidence="1">Uncharacterized protein</fullName>
    </submittedName>
</protein>
<dbReference type="AlphaFoldDB" id="A0A4V3C5S6"/>
<dbReference type="Proteomes" id="UP000295388">
    <property type="component" value="Unassembled WGS sequence"/>
</dbReference>
<gene>
    <name evidence="1" type="ORF">EV643_13463</name>
</gene>
<accession>A0A4V3C5S6</accession>
<keyword evidence="2" id="KW-1185">Reference proteome</keyword>
<proteinExistence type="predicted"/>
<organism evidence="1 2">
    <name type="scientific">Kribbella caucasensis</name>
    <dbReference type="NCBI Taxonomy" id="2512215"/>
    <lineage>
        <taxon>Bacteria</taxon>
        <taxon>Bacillati</taxon>
        <taxon>Actinomycetota</taxon>
        <taxon>Actinomycetes</taxon>
        <taxon>Propionibacteriales</taxon>
        <taxon>Kribbellaceae</taxon>
        <taxon>Kribbella</taxon>
    </lineage>
</organism>
<evidence type="ECO:0000313" key="1">
    <source>
        <dbReference type="EMBL" id="TDO31038.1"/>
    </source>
</evidence>